<accession>A0A656JJL8</accession>
<name>A0A656JJL8_PSESF</name>
<reference evidence="1 2" key="1">
    <citation type="journal article" date="2013" name="PLoS Pathog.">
        <title>Genomic analysis of the Kiwifruit pathogen Pseudomonas syringae pv. actinidiae provides insight into the origins of an emergent plant disease.</title>
        <authorList>
            <person name="McCann H.C."/>
            <person name="Rikkerink E.H."/>
            <person name="Bertels F."/>
            <person name="Fiers M."/>
            <person name="Lu A."/>
            <person name="Rees-George J."/>
            <person name="Andersen M.T."/>
            <person name="Gleave A.P."/>
            <person name="Haubold B."/>
            <person name="Wohlers M.W."/>
            <person name="Guttman D.S."/>
            <person name="Wang P.W."/>
            <person name="Straub C."/>
            <person name="Vanneste J.L."/>
            <person name="Rainey P.B."/>
            <person name="Templeton M.D."/>
        </authorList>
    </citation>
    <scope>NUCLEOTIDE SEQUENCE [LARGE SCALE GENOMIC DNA]</scope>
    <source>
        <strain evidence="1 2">ICMP 19096</strain>
    </source>
</reference>
<feature type="non-terminal residue" evidence="1">
    <location>
        <position position="67"/>
    </location>
</feature>
<protein>
    <submittedName>
        <fullName evidence="1">Uncharacterized protein</fullName>
    </submittedName>
</protein>
<evidence type="ECO:0000313" key="1">
    <source>
        <dbReference type="EMBL" id="EPN31976.1"/>
    </source>
</evidence>
<evidence type="ECO:0000313" key="2">
    <source>
        <dbReference type="Proteomes" id="UP000018849"/>
    </source>
</evidence>
<proteinExistence type="predicted"/>
<organism evidence="1 2">
    <name type="scientific">Pseudomonas syringae pv. actinidiae ICMP 19096</name>
    <dbReference type="NCBI Taxonomy" id="1194405"/>
    <lineage>
        <taxon>Bacteria</taxon>
        <taxon>Pseudomonadati</taxon>
        <taxon>Pseudomonadota</taxon>
        <taxon>Gammaproteobacteria</taxon>
        <taxon>Pseudomonadales</taxon>
        <taxon>Pseudomonadaceae</taxon>
        <taxon>Pseudomonas</taxon>
        <taxon>Pseudomonas syringae</taxon>
    </lineage>
</organism>
<gene>
    <name evidence="1" type="ORF">A245_44495</name>
</gene>
<dbReference type="EMBL" id="AOKF01003771">
    <property type="protein sequence ID" value="EPN31976.1"/>
    <property type="molecule type" value="Genomic_DNA"/>
</dbReference>
<dbReference type="Proteomes" id="UP000018849">
    <property type="component" value="Unassembled WGS sequence"/>
</dbReference>
<dbReference type="AlphaFoldDB" id="A0A656JJL8"/>
<sequence length="67" mass="7113">MQGRNGQPVGGDVRYEVTEPGHCVGVVEVVVVTRSKNGHNTAARCVNRTLIRAARAGAEDLADLVEL</sequence>
<comment type="caution">
    <text evidence="1">The sequence shown here is derived from an EMBL/GenBank/DDBJ whole genome shotgun (WGS) entry which is preliminary data.</text>
</comment>